<evidence type="ECO:0000259" key="4">
    <source>
        <dbReference type="Pfam" id="PF25597"/>
    </source>
</evidence>
<evidence type="ECO:0000256" key="1">
    <source>
        <dbReference type="SAM" id="MobiDB-lite"/>
    </source>
</evidence>
<feature type="domain" description="Retrovirus-related Pol polyprotein from transposon TNT 1-94-like beta-barrel" evidence="3">
    <location>
        <begin position="104"/>
        <end position="176"/>
    </location>
</feature>
<name>A0A6L2LKV9_TANCI</name>
<dbReference type="Pfam" id="PF22936">
    <property type="entry name" value="Pol_BBD"/>
    <property type="match status" value="1"/>
</dbReference>
<dbReference type="Pfam" id="PF13976">
    <property type="entry name" value="gag_pre-integrs"/>
    <property type="match status" value="1"/>
</dbReference>
<dbReference type="InterPro" id="IPR025724">
    <property type="entry name" value="GAG-pre-integrase_dom"/>
</dbReference>
<gene>
    <name evidence="5" type="ORF">Tci_034391</name>
</gene>
<sequence>MGDRVMRNNSQGKKQEVKDQRRNVKLLKNKTSVTACNDSLNAKTLNVNSVFAMCDKCVLNDKYDMCVLNFVAKPIKKTVASESNQKPRNITKKLYERLVEIVLFIVDSGCSKHMTGNLKLLINFMEKFLGTVKFGNDQIAPILGYGDLVYGAVTIKRVYYVEGLNHNLFSIGQFCDADLEVAFRKSTCYIHDLKGNDLLTGSRGTDLYSITLQDTNCPNPICLMAKASSSQAWLWNRRLSHLNFNTINLLSKNDIVVDLPKLKFVKDHLCSSCELGKAKRKLVQRGLQAQVRIVQTDKGTEFLNQTLHAYLVAEGILHQTDGENLDKMKEKGDECIFVRYSTQSKAYRVFNKRIRVIMESIHVNFDELPQLASDHISSDPAPECQRMALEHDSLKTYAENDQDADDEFINIFCTPVQDQEDTSPRHVDSSNMHTFYQQYPSEHRWTKDHPLEQVIGNPSQSVRTRRQLESDGEMCMFSLTMSRTEPKSIKEAMADSAWIESMQEELHQFDRLDV</sequence>
<dbReference type="AlphaFoldDB" id="A0A6L2LKV9"/>
<comment type="caution">
    <text evidence="5">The sequence shown here is derived from an EMBL/GenBank/DDBJ whole genome shotgun (WGS) entry which is preliminary data.</text>
</comment>
<feature type="domain" description="Retroviral polymerase SH3-like" evidence="4">
    <location>
        <begin position="323"/>
        <end position="368"/>
    </location>
</feature>
<feature type="domain" description="GAG-pre-integrase" evidence="2">
    <location>
        <begin position="207"/>
        <end position="277"/>
    </location>
</feature>
<dbReference type="EMBL" id="BKCJ010004670">
    <property type="protein sequence ID" value="GEU62413.1"/>
    <property type="molecule type" value="Genomic_DNA"/>
</dbReference>
<evidence type="ECO:0000259" key="3">
    <source>
        <dbReference type="Pfam" id="PF22936"/>
    </source>
</evidence>
<reference evidence="5" key="1">
    <citation type="journal article" date="2019" name="Sci. Rep.">
        <title>Draft genome of Tanacetum cinerariifolium, the natural source of mosquito coil.</title>
        <authorList>
            <person name="Yamashiro T."/>
            <person name="Shiraishi A."/>
            <person name="Satake H."/>
            <person name="Nakayama K."/>
        </authorList>
    </citation>
    <scope>NUCLEOTIDE SEQUENCE</scope>
</reference>
<dbReference type="Pfam" id="PF25597">
    <property type="entry name" value="SH3_retrovirus"/>
    <property type="match status" value="1"/>
</dbReference>
<evidence type="ECO:0000259" key="2">
    <source>
        <dbReference type="Pfam" id="PF13976"/>
    </source>
</evidence>
<evidence type="ECO:0000313" key="5">
    <source>
        <dbReference type="EMBL" id="GEU62413.1"/>
    </source>
</evidence>
<feature type="non-terminal residue" evidence="5">
    <location>
        <position position="514"/>
    </location>
</feature>
<organism evidence="5">
    <name type="scientific">Tanacetum cinerariifolium</name>
    <name type="common">Dalmatian daisy</name>
    <name type="synonym">Chrysanthemum cinerariifolium</name>
    <dbReference type="NCBI Taxonomy" id="118510"/>
    <lineage>
        <taxon>Eukaryota</taxon>
        <taxon>Viridiplantae</taxon>
        <taxon>Streptophyta</taxon>
        <taxon>Embryophyta</taxon>
        <taxon>Tracheophyta</taxon>
        <taxon>Spermatophyta</taxon>
        <taxon>Magnoliopsida</taxon>
        <taxon>eudicotyledons</taxon>
        <taxon>Gunneridae</taxon>
        <taxon>Pentapetalae</taxon>
        <taxon>asterids</taxon>
        <taxon>campanulids</taxon>
        <taxon>Asterales</taxon>
        <taxon>Asteraceae</taxon>
        <taxon>Asteroideae</taxon>
        <taxon>Anthemideae</taxon>
        <taxon>Anthemidinae</taxon>
        <taxon>Tanacetum</taxon>
    </lineage>
</organism>
<protein>
    <submittedName>
        <fullName evidence="5">Integrase, catalytic region, zinc finger, CCHC-type, peptidase aspartic, catalytic</fullName>
    </submittedName>
</protein>
<feature type="region of interest" description="Disordered" evidence="1">
    <location>
        <begin position="1"/>
        <end position="20"/>
    </location>
</feature>
<proteinExistence type="predicted"/>
<accession>A0A6L2LKV9</accession>
<dbReference type="InterPro" id="IPR054722">
    <property type="entry name" value="PolX-like_BBD"/>
</dbReference>
<dbReference type="InterPro" id="IPR057670">
    <property type="entry name" value="SH3_retrovirus"/>
</dbReference>